<keyword evidence="2" id="KW-1185">Reference proteome</keyword>
<sequence>MKQIKGSEEFVMKDSQIYASMILSILSSSKDKHSALKAVQQNFMFKGTLRLEIEALFETHINNEHSLITEFAKLVELFSNNEYPYLANITLKPTRRSQCHSS</sequence>
<proteinExistence type="predicted"/>
<protein>
    <submittedName>
        <fullName evidence="1">Uncharacterized protein</fullName>
    </submittedName>
</protein>
<dbReference type="EMBL" id="QOUX01000032">
    <property type="protein sequence ID" value="RXJ01781.1"/>
    <property type="molecule type" value="Genomic_DNA"/>
</dbReference>
<evidence type="ECO:0000313" key="1">
    <source>
        <dbReference type="EMBL" id="RXJ01781.1"/>
    </source>
</evidence>
<gene>
    <name evidence="1" type="ORF">DS745_09910</name>
</gene>
<reference evidence="1 2" key="1">
    <citation type="journal article" date="2019" name="Int. J. Syst. Evol. Microbiol.">
        <title>Anaerobacillus alkaliphilus sp. nov., a novel alkaliphilic and moderately halophilic bacterium.</title>
        <authorList>
            <person name="Borsodi A.K."/>
            <person name="Aszalos J.M."/>
            <person name="Bihari P."/>
            <person name="Nagy I."/>
            <person name="Schumann P."/>
            <person name="Sproer C."/>
            <person name="Kovacs A.L."/>
            <person name="Boka K."/>
            <person name="Dobosy P."/>
            <person name="Ovari M."/>
            <person name="Szili-Kovacs T."/>
            <person name="Toth E."/>
        </authorList>
    </citation>
    <scope>NUCLEOTIDE SEQUENCE [LARGE SCALE GENOMIC DNA]</scope>
    <source>
        <strain evidence="1 2">B16-10</strain>
    </source>
</reference>
<organism evidence="1 2">
    <name type="scientific">Anaerobacillus alkaliphilus</name>
    <dbReference type="NCBI Taxonomy" id="1548597"/>
    <lineage>
        <taxon>Bacteria</taxon>
        <taxon>Bacillati</taxon>
        <taxon>Bacillota</taxon>
        <taxon>Bacilli</taxon>
        <taxon>Bacillales</taxon>
        <taxon>Bacillaceae</taxon>
        <taxon>Anaerobacillus</taxon>
    </lineage>
</organism>
<accession>A0A4Q0VUB8</accession>
<comment type="caution">
    <text evidence="1">The sequence shown here is derived from an EMBL/GenBank/DDBJ whole genome shotgun (WGS) entry which is preliminary data.</text>
</comment>
<dbReference type="Proteomes" id="UP000290649">
    <property type="component" value="Unassembled WGS sequence"/>
</dbReference>
<name>A0A4Q0VUB8_9BACI</name>
<dbReference type="AlphaFoldDB" id="A0A4Q0VUB8"/>
<evidence type="ECO:0000313" key="2">
    <source>
        <dbReference type="Proteomes" id="UP000290649"/>
    </source>
</evidence>